<feature type="signal peptide" evidence="1">
    <location>
        <begin position="1"/>
        <end position="23"/>
    </location>
</feature>
<dbReference type="OrthoDB" id="6240472at2759"/>
<dbReference type="Proteomes" id="UP000316759">
    <property type="component" value="Unassembled WGS sequence"/>
</dbReference>
<gene>
    <name evidence="2" type="ORF">FGIG_02812</name>
</gene>
<protein>
    <recommendedName>
        <fullName evidence="4">Apple domain-containing protein</fullName>
    </recommendedName>
</protein>
<reference evidence="2 3" key="1">
    <citation type="submission" date="2019-04" db="EMBL/GenBank/DDBJ databases">
        <title>Annotation for the trematode Fasciola gigantica.</title>
        <authorList>
            <person name="Choi Y.-J."/>
        </authorList>
    </citation>
    <scope>NUCLEOTIDE SEQUENCE [LARGE SCALE GENOMIC DNA]</scope>
    <source>
        <strain evidence="2">Uganda_cow_1</strain>
    </source>
</reference>
<evidence type="ECO:0000313" key="3">
    <source>
        <dbReference type="Proteomes" id="UP000316759"/>
    </source>
</evidence>
<keyword evidence="3" id="KW-1185">Reference proteome</keyword>
<comment type="caution">
    <text evidence="2">The sequence shown here is derived from an EMBL/GenBank/DDBJ whole genome shotgun (WGS) entry which is preliminary data.</text>
</comment>
<evidence type="ECO:0000256" key="1">
    <source>
        <dbReference type="SAM" id="SignalP"/>
    </source>
</evidence>
<dbReference type="EMBL" id="SUNJ01010754">
    <property type="protein sequence ID" value="TPP59415.1"/>
    <property type="molecule type" value="Genomic_DNA"/>
</dbReference>
<evidence type="ECO:0000313" key="2">
    <source>
        <dbReference type="EMBL" id="TPP59415.1"/>
    </source>
</evidence>
<feature type="chain" id="PRO_5021427471" description="Apple domain-containing protein" evidence="1">
    <location>
        <begin position="24"/>
        <end position="262"/>
    </location>
</feature>
<dbReference type="AlphaFoldDB" id="A0A504YG81"/>
<sequence>MHRSLLLNLICVFFYQNKSLCKADNKSKTIPIGNDGFIVELSSQQHFCNAAESCAIYGHRIGIPCYLTGRDYQVVFKHVRGTGNSAWTSLSQLLLLGTNPYIWLDGDLLEARLLVYVNTFSWISGLKVPSHPMAVYFYDKEQLDPHPVTSADSPDVFCEYWNTNQPSLFSERFSQKVPKVLMSLVHDRKDMDACRSSATSETLLACIWSCARRFECRSVYYNQASSNCVQILYVDSLLPHEYGVDENSWIRYARVPKEYLED</sequence>
<accession>A0A504YG81</accession>
<proteinExistence type="predicted"/>
<organism evidence="2 3">
    <name type="scientific">Fasciola gigantica</name>
    <name type="common">Giant liver fluke</name>
    <dbReference type="NCBI Taxonomy" id="46835"/>
    <lineage>
        <taxon>Eukaryota</taxon>
        <taxon>Metazoa</taxon>
        <taxon>Spiralia</taxon>
        <taxon>Lophotrochozoa</taxon>
        <taxon>Platyhelminthes</taxon>
        <taxon>Trematoda</taxon>
        <taxon>Digenea</taxon>
        <taxon>Plagiorchiida</taxon>
        <taxon>Echinostomata</taxon>
        <taxon>Echinostomatoidea</taxon>
        <taxon>Fasciolidae</taxon>
        <taxon>Fasciola</taxon>
    </lineage>
</organism>
<evidence type="ECO:0008006" key="4">
    <source>
        <dbReference type="Google" id="ProtNLM"/>
    </source>
</evidence>
<keyword evidence="1" id="KW-0732">Signal</keyword>
<name>A0A504YG81_FASGI</name>